<evidence type="ECO:0000313" key="2">
    <source>
        <dbReference type="EMBL" id="MEQ3537623.1"/>
    </source>
</evidence>
<protein>
    <submittedName>
        <fullName evidence="2">DUF397 domain-containing protein</fullName>
    </submittedName>
</protein>
<dbReference type="Pfam" id="PF04149">
    <property type="entry name" value="DUF397"/>
    <property type="match status" value="1"/>
</dbReference>
<feature type="domain" description="DUF397" evidence="1">
    <location>
        <begin position="7"/>
        <end position="54"/>
    </location>
</feature>
<name>A0ABV1JQ67_9PSEU</name>
<dbReference type="RefSeq" id="WP_345648488.1">
    <property type="nucleotide sequence ID" value="NZ_BAABLY010000055.1"/>
</dbReference>
<organism evidence="2 3">
    <name type="scientific">Pseudonocardia tropica</name>
    <dbReference type="NCBI Taxonomy" id="681289"/>
    <lineage>
        <taxon>Bacteria</taxon>
        <taxon>Bacillati</taxon>
        <taxon>Actinomycetota</taxon>
        <taxon>Actinomycetes</taxon>
        <taxon>Pseudonocardiales</taxon>
        <taxon>Pseudonocardiaceae</taxon>
        <taxon>Pseudonocardia</taxon>
    </lineage>
</organism>
<dbReference type="InterPro" id="IPR007278">
    <property type="entry name" value="DUF397"/>
</dbReference>
<evidence type="ECO:0000313" key="3">
    <source>
        <dbReference type="Proteomes" id="UP001464923"/>
    </source>
</evidence>
<comment type="caution">
    <text evidence="2">The sequence shown here is derived from an EMBL/GenBank/DDBJ whole genome shotgun (WGS) entry which is preliminary data.</text>
</comment>
<accession>A0ABV1JQ67</accession>
<reference evidence="2 3" key="1">
    <citation type="submission" date="2024-03" db="EMBL/GenBank/DDBJ databases">
        <title>Draft genome sequence of Pseudonocardia tropica JCM 19149.</title>
        <authorList>
            <person name="Butdee W."/>
            <person name="Duangmal K."/>
        </authorList>
    </citation>
    <scope>NUCLEOTIDE SEQUENCE [LARGE SCALE GENOMIC DNA]</scope>
    <source>
        <strain evidence="2 3">JCM 19149</strain>
    </source>
</reference>
<gene>
    <name evidence="2" type="ORF">WHI96_02225</name>
</gene>
<dbReference type="EMBL" id="JBEDNP010000001">
    <property type="protein sequence ID" value="MEQ3537623.1"/>
    <property type="molecule type" value="Genomic_DNA"/>
</dbReference>
<proteinExistence type="predicted"/>
<sequence>MSDGQFVTSSFCAKGECVAVAADATGVRVRSTTAEAVVVGFTDDEWSAFVRGVKNGEFDLDHLRG</sequence>
<keyword evidence="3" id="KW-1185">Reference proteome</keyword>
<dbReference type="Proteomes" id="UP001464923">
    <property type="component" value="Unassembled WGS sequence"/>
</dbReference>
<evidence type="ECO:0000259" key="1">
    <source>
        <dbReference type="Pfam" id="PF04149"/>
    </source>
</evidence>